<keyword evidence="3" id="KW-1185">Reference proteome</keyword>
<feature type="compositionally biased region" description="Basic residues" evidence="1">
    <location>
        <begin position="25"/>
        <end position="37"/>
    </location>
</feature>
<evidence type="ECO:0000313" key="3">
    <source>
        <dbReference type="Proteomes" id="UP001214576"/>
    </source>
</evidence>
<protein>
    <submittedName>
        <fullName evidence="2">Uncharacterized protein</fullName>
    </submittedName>
</protein>
<accession>A0AAD4YCL1</accession>
<sequence length="243" mass="26753">MRKPEQKTAGYKRCAASSPSGPKTGRNKKWEKGKKRNPSLLLAFQRTDLALQLLYKKIQVGPHSGHSSVEDAVTARELYRPVQVQWEPQAASSLREPPEDRQPDSSTDTEQYMEDQYWPEDPAQGTSGDTGEAPGRREAVVNPSSPALVVLLMALYGLRENGSSDRKPGGKSITMQLKLTVAGILSPRFCGMLLLLAPSNGNRNRNMDAGVSYECLLIVHSFAFPIMSTKICIRLEINSPKGL</sequence>
<evidence type="ECO:0000313" key="2">
    <source>
        <dbReference type="EMBL" id="KAI4542923.1"/>
    </source>
</evidence>
<dbReference type="Proteomes" id="UP001214576">
    <property type="component" value="Unassembled WGS sequence"/>
</dbReference>
<organism evidence="2 3">
    <name type="scientific">Ovis ammon polii</name>
    <dbReference type="NCBI Taxonomy" id="230172"/>
    <lineage>
        <taxon>Eukaryota</taxon>
        <taxon>Metazoa</taxon>
        <taxon>Chordata</taxon>
        <taxon>Craniata</taxon>
        <taxon>Vertebrata</taxon>
        <taxon>Euteleostomi</taxon>
        <taxon>Mammalia</taxon>
        <taxon>Eutheria</taxon>
        <taxon>Laurasiatheria</taxon>
        <taxon>Artiodactyla</taxon>
        <taxon>Ruminantia</taxon>
        <taxon>Pecora</taxon>
        <taxon>Bovidae</taxon>
        <taxon>Caprinae</taxon>
        <taxon>Ovis</taxon>
    </lineage>
</organism>
<feature type="region of interest" description="Disordered" evidence="1">
    <location>
        <begin position="1"/>
        <end position="39"/>
    </location>
</feature>
<gene>
    <name evidence="2" type="ORF">MG293_007049</name>
</gene>
<evidence type="ECO:0000256" key="1">
    <source>
        <dbReference type="SAM" id="MobiDB-lite"/>
    </source>
</evidence>
<dbReference type="EMBL" id="JAKZEL010000006">
    <property type="protein sequence ID" value="KAI4542923.1"/>
    <property type="molecule type" value="Genomic_DNA"/>
</dbReference>
<name>A0AAD4YCL1_OVIAM</name>
<dbReference type="AlphaFoldDB" id="A0AAD4YCL1"/>
<proteinExistence type="predicted"/>
<feature type="region of interest" description="Disordered" evidence="1">
    <location>
        <begin position="87"/>
        <end position="139"/>
    </location>
</feature>
<comment type="caution">
    <text evidence="2">The sequence shown here is derived from an EMBL/GenBank/DDBJ whole genome shotgun (WGS) entry which is preliminary data.</text>
</comment>
<reference evidence="2" key="1">
    <citation type="submission" date="2022-03" db="EMBL/GenBank/DDBJ databases">
        <title>Genomic analyses of argali, domestic sheep and their hybrids provide insights into chromosomal evolution, heterosis and genetic basis of agronomic traits.</title>
        <authorList>
            <person name="Li M."/>
        </authorList>
    </citation>
    <scope>NUCLEOTIDE SEQUENCE</scope>
    <source>
        <strain evidence="2">CAU-MHL-2022a</strain>
        <tissue evidence="2">Skin</tissue>
    </source>
</reference>